<protein>
    <submittedName>
        <fullName evidence="2">Uncharacterized protein</fullName>
    </submittedName>
</protein>
<feature type="region of interest" description="Disordered" evidence="1">
    <location>
        <begin position="174"/>
        <end position="199"/>
    </location>
</feature>
<feature type="region of interest" description="Disordered" evidence="1">
    <location>
        <begin position="236"/>
        <end position="295"/>
    </location>
</feature>
<dbReference type="EMBL" id="MU856916">
    <property type="protein sequence ID" value="KAK4154283.1"/>
    <property type="molecule type" value="Genomic_DNA"/>
</dbReference>
<comment type="caution">
    <text evidence="2">The sequence shown here is derived from an EMBL/GenBank/DDBJ whole genome shotgun (WGS) entry which is preliminary data.</text>
</comment>
<feature type="region of interest" description="Disordered" evidence="1">
    <location>
        <begin position="330"/>
        <end position="372"/>
    </location>
</feature>
<proteinExistence type="predicted"/>
<accession>A0AAN6ZXW7</accession>
<feature type="region of interest" description="Disordered" evidence="1">
    <location>
        <begin position="61"/>
        <end position="100"/>
    </location>
</feature>
<dbReference type="Proteomes" id="UP001302745">
    <property type="component" value="Unassembled WGS sequence"/>
</dbReference>
<dbReference type="AlphaFoldDB" id="A0AAN6ZXW7"/>
<name>A0AAN6ZXW7_9PEZI</name>
<reference evidence="2" key="1">
    <citation type="journal article" date="2023" name="Mol. Phylogenet. Evol.">
        <title>Genome-scale phylogeny and comparative genomics of the fungal order Sordariales.</title>
        <authorList>
            <person name="Hensen N."/>
            <person name="Bonometti L."/>
            <person name="Westerberg I."/>
            <person name="Brannstrom I.O."/>
            <person name="Guillou S."/>
            <person name="Cros-Aarteil S."/>
            <person name="Calhoun S."/>
            <person name="Haridas S."/>
            <person name="Kuo A."/>
            <person name="Mondo S."/>
            <person name="Pangilinan J."/>
            <person name="Riley R."/>
            <person name="LaButti K."/>
            <person name="Andreopoulos B."/>
            <person name="Lipzen A."/>
            <person name="Chen C."/>
            <person name="Yan M."/>
            <person name="Daum C."/>
            <person name="Ng V."/>
            <person name="Clum A."/>
            <person name="Steindorff A."/>
            <person name="Ohm R.A."/>
            <person name="Martin F."/>
            <person name="Silar P."/>
            <person name="Natvig D.O."/>
            <person name="Lalanne C."/>
            <person name="Gautier V."/>
            <person name="Ament-Velasquez S.L."/>
            <person name="Kruys A."/>
            <person name="Hutchinson M.I."/>
            <person name="Powell A.J."/>
            <person name="Barry K."/>
            <person name="Miller A.N."/>
            <person name="Grigoriev I.V."/>
            <person name="Debuchy R."/>
            <person name="Gladieux P."/>
            <person name="Hiltunen Thoren M."/>
            <person name="Johannesson H."/>
        </authorList>
    </citation>
    <scope>NUCLEOTIDE SEQUENCE</scope>
    <source>
        <strain evidence="2">CBS 538.74</strain>
    </source>
</reference>
<feature type="compositionally biased region" description="Basic and acidic residues" evidence="1">
    <location>
        <begin position="332"/>
        <end position="347"/>
    </location>
</feature>
<sequence>MFAQPTWTMQYRPNFTRELVSTAPRPSGQPHKAPVSAADGQLDPNELTRRLYVVLAEQKAYAERRQRAHRTKDGLGASSSTRHRDGLRTGRQKPAEPPADLITELRRTESARRKQAPHMAAAVPASDAGAIEPPQYHHVPKEAAKQFTRTTTVENMRNSSDLVHKLSKRALQFHTDGPKTVRPGGGGGGNGNGNGSSETAITPAELSRALQQTQTQRDRLLERNQFQRSRILEEAARQDHHQEQQSPRKHTFQDEFSRILPGGGGGQQNKHLRRNSTGNSHHNNAMDYRHQPPPEKDIRRSLLAAPDMMGMLMDPLLEEDMLLMRSMLTPPPEKELGRFPPPDRARVDWTQSDQQQQPPAAAASASASTSRATLLPQQPLNNPRLLGNHLLPDPLHPLPLLRQQKPHQLAKLAHPVARVTGVRPGLAQRLGALAQADVPRPRLLLSVSPRVVVARDGAQAGEGRGDPG</sequence>
<evidence type="ECO:0000313" key="2">
    <source>
        <dbReference type="EMBL" id="KAK4154283.1"/>
    </source>
</evidence>
<evidence type="ECO:0000313" key="3">
    <source>
        <dbReference type="Proteomes" id="UP001302745"/>
    </source>
</evidence>
<reference evidence="2" key="2">
    <citation type="submission" date="2023-05" db="EMBL/GenBank/DDBJ databases">
        <authorList>
            <consortium name="Lawrence Berkeley National Laboratory"/>
            <person name="Steindorff A."/>
            <person name="Hensen N."/>
            <person name="Bonometti L."/>
            <person name="Westerberg I."/>
            <person name="Brannstrom I.O."/>
            <person name="Guillou S."/>
            <person name="Cros-Aarteil S."/>
            <person name="Calhoun S."/>
            <person name="Haridas S."/>
            <person name="Kuo A."/>
            <person name="Mondo S."/>
            <person name="Pangilinan J."/>
            <person name="Riley R."/>
            <person name="Labutti K."/>
            <person name="Andreopoulos B."/>
            <person name="Lipzen A."/>
            <person name="Chen C."/>
            <person name="Yanf M."/>
            <person name="Daum C."/>
            <person name="Ng V."/>
            <person name="Clum A."/>
            <person name="Ohm R."/>
            <person name="Martin F."/>
            <person name="Silar P."/>
            <person name="Natvig D."/>
            <person name="Lalanne C."/>
            <person name="Gautier V."/>
            <person name="Ament-Velasquez S.L."/>
            <person name="Kruys A."/>
            <person name="Hutchinson M.I."/>
            <person name="Powell A.J."/>
            <person name="Barry K."/>
            <person name="Miller A.N."/>
            <person name="Grigoriev I.V."/>
            <person name="Debuchy R."/>
            <person name="Gladieux P."/>
            <person name="Thoren M.H."/>
            <person name="Johannesson H."/>
        </authorList>
    </citation>
    <scope>NUCLEOTIDE SEQUENCE</scope>
    <source>
        <strain evidence="2">CBS 538.74</strain>
    </source>
</reference>
<feature type="compositionally biased region" description="Gly residues" evidence="1">
    <location>
        <begin position="183"/>
        <end position="194"/>
    </location>
</feature>
<feature type="region of interest" description="Disordered" evidence="1">
    <location>
        <begin position="12"/>
        <end position="44"/>
    </location>
</feature>
<evidence type="ECO:0000256" key="1">
    <source>
        <dbReference type="SAM" id="MobiDB-lite"/>
    </source>
</evidence>
<keyword evidence="3" id="KW-1185">Reference proteome</keyword>
<feature type="compositionally biased region" description="Low complexity" evidence="1">
    <location>
        <begin position="350"/>
        <end position="372"/>
    </location>
</feature>
<gene>
    <name evidence="2" type="ORF">C8A00DRAFT_42941</name>
</gene>
<organism evidence="2 3">
    <name type="scientific">Chaetomidium leptoderma</name>
    <dbReference type="NCBI Taxonomy" id="669021"/>
    <lineage>
        <taxon>Eukaryota</taxon>
        <taxon>Fungi</taxon>
        <taxon>Dikarya</taxon>
        <taxon>Ascomycota</taxon>
        <taxon>Pezizomycotina</taxon>
        <taxon>Sordariomycetes</taxon>
        <taxon>Sordariomycetidae</taxon>
        <taxon>Sordariales</taxon>
        <taxon>Chaetomiaceae</taxon>
        <taxon>Chaetomidium</taxon>
    </lineage>
</organism>